<name>A0A1F7FAG0_UNCRA</name>
<dbReference type="Proteomes" id="UP000179243">
    <property type="component" value="Unassembled WGS sequence"/>
</dbReference>
<dbReference type="AlphaFoldDB" id="A0A1F7FAG0"/>
<protein>
    <recommendedName>
        <fullName evidence="1">DUF5683 domain-containing protein</fullName>
    </recommendedName>
</protein>
<sequence length="358" mass="40136">MIIIAQLCIVPVKAEDNSSVTSTPKSKWPYLGASFFVPGSGQWMLGHKVKGPAIFIAELTLASTGINDGFYLTGKWQEKIDRVNARLASPFSSRDRLFLETYVPADSLCYEDSLRFYEGEYEYSRAIRDRTLAFTAGFHIYNLLDCYNYLAGPVSTSQARSPKGAFVRALLVPGWGQLYNRSYAKLGLVIMASCGLAANIYAWNRTAGYFEDQETGFARIVDNMSQRIAVEKDRSASCQRELTRLETTLMDQGLSATARDSLLDQQNVFRMQKSAADQKVGELTADAGFADARQETCSKDKKRYLSWRNQNIWYAVAVYFYAAFDALVDAHLSDFDARLGLTVYQRNDGLTAALLYTF</sequence>
<feature type="domain" description="DUF5683" evidence="1">
    <location>
        <begin position="160"/>
        <end position="342"/>
    </location>
</feature>
<dbReference type="EMBL" id="MFYX01000089">
    <property type="protein sequence ID" value="OGK03486.1"/>
    <property type="molecule type" value="Genomic_DNA"/>
</dbReference>
<accession>A0A1F7FAG0</accession>
<dbReference type="Pfam" id="PF18935">
    <property type="entry name" value="DUF5683"/>
    <property type="match status" value="1"/>
</dbReference>
<proteinExistence type="predicted"/>
<evidence type="ECO:0000259" key="1">
    <source>
        <dbReference type="Pfam" id="PF18935"/>
    </source>
</evidence>
<reference evidence="2 3" key="1">
    <citation type="journal article" date="2016" name="Nat. Commun.">
        <title>Thousands of microbial genomes shed light on interconnected biogeochemical processes in an aquifer system.</title>
        <authorList>
            <person name="Anantharaman K."/>
            <person name="Brown C.T."/>
            <person name="Hug L.A."/>
            <person name="Sharon I."/>
            <person name="Castelle C.J."/>
            <person name="Probst A.J."/>
            <person name="Thomas B.C."/>
            <person name="Singh A."/>
            <person name="Wilkins M.J."/>
            <person name="Karaoz U."/>
            <person name="Brodie E.L."/>
            <person name="Williams K.H."/>
            <person name="Hubbard S.S."/>
            <person name="Banfield J.F."/>
        </authorList>
    </citation>
    <scope>NUCLEOTIDE SEQUENCE [LARGE SCALE GENOMIC DNA]</scope>
</reference>
<organism evidence="2 3">
    <name type="scientific">Candidatus Raymondbacteria bacterium RIFOXYD12_FULL_49_13</name>
    <dbReference type="NCBI Taxonomy" id="1817890"/>
    <lineage>
        <taxon>Bacteria</taxon>
        <taxon>Raymondiibacteriota</taxon>
    </lineage>
</organism>
<dbReference type="InterPro" id="IPR043738">
    <property type="entry name" value="DUF5683"/>
</dbReference>
<evidence type="ECO:0000313" key="2">
    <source>
        <dbReference type="EMBL" id="OGK03486.1"/>
    </source>
</evidence>
<gene>
    <name evidence="2" type="ORF">A2519_15740</name>
</gene>
<evidence type="ECO:0000313" key="3">
    <source>
        <dbReference type="Proteomes" id="UP000179243"/>
    </source>
</evidence>
<comment type="caution">
    <text evidence="2">The sequence shown here is derived from an EMBL/GenBank/DDBJ whole genome shotgun (WGS) entry which is preliminary data.</text>
</comment>